<keyword evidence="4 10" id="KW-1003">Cell membrane</keyword>
<feature type="transmembrane region" description="Helical" evidence="9">
    <location>
        <begin position="189"/>
        <end position="217"/>
    </location>
</feature>
<dbReference type="EMBL" id="JAAGVB010000014">
    <property type="protein sequence ID" value="NEW33085.1"/>
    <property type="molecule type" value="Genomic_DNA"/>
</dbReference>
<name>A0A6P1CSI1_9NOCA</name>
<keyword evidence="8 9" id="KW-0472">Membrane</keyword>
<gene>
    <name evidence="13" type="primary">pstC</name>
    <name evidence="13" type="ORF">GV791_11035</name>
</gene>
<feature type="transmembrane region" description="Helical" evidence="9">
    <location>
        <begin position="51"/>
        <end position="76"/>
    </location>
</feature>
<feature type="region of interest" description="Disordered" evidence="11">
    <location>
        <begin position="1"/>
        <end position="46"/>
    </location>
</feature>
<evidence type="ECO:0000256" key="11">
    <source>
        <dbReference type="SAM" id="MobiDB-lite"/>
    </source>
</evidence>
<evidence type="ECO:0000256" key="5">
    <source>
        <dbReference type="ARBA" id="ARBA00022592"/>
    </source>
</evidence>
<accession>A0A6P1CSI1</accession>
<dbReference type="GO" id="GO:0005886">
    <property type="term" value="C:plasma membrane"/>
    <property type="evidence" value="ECO:0007669"/>
    <property type="project" value="UniProtKB-SubCell"/>
</dbReference>
<dbReference type="InterPro" id="IPR000515">
    <property type="entry name" value="MetI-like"/>
</dbReference>
<dbReference type="InterPro" id="IPR051124">
    <property type="entry name" value="Phosphate_Transport_Permease"/>
</dbReference>
<evidence type="ECO:0000256" key="6">
    <source>
        <dbReference type="ARBA" id="ARBA00022692"/>
    </source>
</evidence>
<dbReference type="CDD" id="cd06261">
    <property type="entry name" value="TM_PBP2"/>
    <property type="match status" value="1"/>
</dbReference>
<proteinExistence type="inferred from homology"/>
<feature type="domain" description="ABC transmembrane type-1" evidence="12">
    <location>
        <begin position="111"/>
        <end position="340"/>
    </location>
</feature>
<evidence type="ECO:0000313" key="13">
    <source>
        <dbReference type="EMBL" id="NEW33085.1"/>
    </source>
</evidence>
<keyword evidence="7 9" id="KW-1133">Transmembrane helix</keyword>
<dbReference type="SUPFAM" id="SSF161098">
    <property type="entry name" value="MetI-like"/>
    <property type="match status" value="1"/>
</dbReference>
<dbReference type="Gene3D" id="1.10.3720.10">
    <property type="entry name" value="MetI-like"/>
    <property type="match status" value="1"/>
</dbReference>
<evidence type="ECO:0000313" key="14">
    <source>
        <dbReference type="Proteomes" id="UP000471166"/>
    </source>
</evidence>
<sequence>MTVHPEVAPAGSSKSTGRQAAGDTAPMSSEPKPETPSVKGRQPHSQRTETIFRSLATAAGATIVGAIALIALFLLIRAVPSVMANEANFFTSAEFSTTNADHLRFGIRDLFMVTVLSSIFALVVAVPIGVGIALFLTHYAPTRMAKPFAMLIDLLAAVPSIVFGLWGFLVLAPQIEPVQRFLNENLGWFFLFAEGNVSISGGGTIFTAGVILAVMILPIITSVSREVFALTPVSHIEAAQALGATKWEVVRMTVLPYGRSGVIAGSMLGLGRALGETIAVLIVLRTAAQPGSWSLFDGGYTFASRIAASAAEFSAALPTGAYIAAGFVLFALTFVVNALARLASGGKVNS</sequence>
<dbReference type="GO" id="GO:0005315">
    <property type="term" value="F:phosphate transmembrane transporter activity"/>
    <property type="evidence" value="ECO:0007669"/>
    <property type="project" value="InterPro"/>
</dbReference>
<dbReference type="PANTHER" id="PTHR30425">
    <property type="entry name" value="PHOSPHATE TRANSPORT SYSTEM PERMEASE PROTEIN PST"/>
    <property type="match status" value="1"/>
</dbReference>
<feature type="transmembrane region" description="Helical" evidence="9">
    <location>
        <begin position="148"/>
        <end position="169"/>
    </location>
</feature>
<comment type="function">
    <text evidence="10">Part of the binding-protein-dependent transport system for phosphate; probably responsible for the translocation of the substrate across the membrane.</text>
</comment>
<comment type="subcellular location">
    <subcellularLocation>
        <location evidence="1 9">Cell membrane</location>
        <topology evidence="1 9">Multi-pass membrane protein</topology>
    </subcellularLocation>
</comment>
<dbReference type="NCBIfam" id="TIGR02138">
    <property type="entry name" value="phosphate_pstC"/>
    <property type="match status" value="1"/>
</dbReference>
<keyword evidence="5 10" id="KW-0592">Phosphate transport</keyword>
<feature type="transmembrane region" description="Helical" evidence="9">
    <location>
        <begin position="261"/>
        <end position="284"/>
    </location>
</feature>
<dbReference type="PANTHER" id="PTHR30425:SF1">
    <property type="entry name" value="PHOSPHATE TRANSPORT SYSTEM PERMEASE PROTEIN PSTC"/>
    <property type="match status" value="1"/>
</dbReference>
<dbReference type="AlphaFoldDB" id="A0A6P1CSI1"/>
<reference evidence="13 14" key="1">
    <citation type="submission" date="2020-01" db="EMBL/GenBank/DDBJ databases">
        <title>Genetics and antimicrobial susceptibilities of Nocardia species isolated from the soil; a comparison with species isolated from humans.</title>
        <authorList>
            <person name="Carrasco G."/>
            <person name="Monzon S."/>
            <person name="Sansegundo M."/>
            <person name="Garcia E."/>
            <person name="Garrido N."/>
            <person name="Medina M.J."/>
            <person name="Villalon P."/>
            <person name="Ramirez-Arocha A.C."/>
            <person name="Jimenez P."/>
            <person name="Cuesta I."/>
            <person name="Valdezate S."/>
        </authorList>
    </citation>
    <scope>NUCLEOTIDE SEQUENCE [LARGE SCALE GENOMIC DNA]</scope>
    <source>
        <strain evidence="13 14">CNM20110626</strain>
    </source>
</reference>
<protein>
    <recommendedName>
        <fullName evidence="10">Phosphate transport system permease protein</fullName>
    </recommendedName>
</protein>
<evidence type="ECO:0000256" key="2">
    <source>
        <dbReference type="ARBA" id="ARBA00007069"/>
    </source>
</evidence>
<organism evidence="13 14">
    <name type="scientific">Nocardia cyriacigeorgica</name>
    <dbReference type="NCBI Taxonomy" id="135487"/>
    <lineage>
        <taxon>Bacteria</taxon>
        <taxon>Bacillati</taxon>
        <taxon>Actinomycetota</taxon>
        <taxon>Actinomycetes</taxon>
        <taxon>Mycobacteriales</taxon>
        <taxon>Nocardiaceae</taxon>
        <taxon>Nocardia</taxon>
    </lineage>
</organism>
<dbReference type="RefSeq" id="WP_048832703.1">
    <property type="nucleotide sequence ID" value="NZ_AP026975.1"/>
</dbReference>
<evidence type="ECO:0000256" key="9">
    <source>
        <dbReference type="RuleBase" id="RU363032"/>
    </source>
</evidence>
<evidence type="ECO:0000256" key="8">
    <source>
        <dbReference type="ARBA" id="ARBA00023136"/>
    </source>
</evidence>
<comment type="similarity">
    <text evidence="2 10">Belongs to the binding-protein-dependent transport system permease family. CysTW subfamily.</text>
</comment>
<keyword evidence="3 9" id="KW-0813">Transport</keyword>
<evidence type="ECO:0000256" key="1">
    <source>
        <dbReference type="ARBA" id="ARBA00004651"/>
    </source>
</evidence>
<keyword evidence="6 9" id="KW-0812">Transmembrane</keyword>
<dbReference type="Proteomes" id="UP000471166">
    <property type="component" value="Unassembled WGS sequence"/>
</dbReference>
<evidence type="ECO:0000256" key="3">
    <source>
        <dbReference type="ARBA" id="ARBA00022448"/>
    </source>
</evidence>
<evidence type="ECO:0000256" key="4">
    <source>
        <dbReference type="ARBA" id="ARBA00022475"/>
    </source>
</evidence>
<evidence type="ECO:0000256" key="7">
    <source>
        <dbReference type="ARBA" id="ARBA00022989"/>
    </source>
</evidence>
<dbReference type="InterPro" id="IPR011864">
    <property type="entry name" value="Phosphate_PstC"/>
</dbReference>
<dbReference type="Pfam" id="PF00528">
    <property type="entry name" value="BPD_transp_1"/>
    <property type="match status" value="1"/>
</dbReference>
<comment type="caution">
    <text evidence="13">The sequence shown here is derived from an EMBL/GenBank/DDBJ whole genome shotgun (WGS) entry which is preliminary data.</text>
</comment>
<dbReference type="GO" id="GO:0006817">
    <property type="term" value="P:phosphate ion transport"/>
    <property type="evidence" value="ECO:0007669"/>
    <property type="project" value="UniProtKB-KW"/>
</dbReference>
<dbReference type="InterPro" id="IPR035906">
    <property type="entry name" value="MetI-like_sf"/>
</dbReference>
<feature type="transmembrane region" description="Helical" evidence="9">
    <location>
        <begin position="110"/>
        <end position="136"/>
    </location>
</feature>
<dbReference type="PROSITE" id="PS50928">
    <property type="entry name" value="ABC_TM1"/>
    <property type="match status" value="1"/>
</dbReference>
<evidence type="ECO:0000259" key="12">
    <source>
        <dbReference type="PROSITE" id="PS50928"/>
    </source>
</evidence>
<evidence type="ECO:0000256" key="10">
    <source>
        <dbReference type="RuleBase" id="RU363054"/>
    </source>
</evidence>
<feature type="transmembrane region" description="Helical" evidence="9">
    <location>
        <begin position="321"/>
        <end position="340"/>
    </location>
</feature>